<dbReference type="SMART" id="SM00360">
    <property type="entry name" value="RRM"/>
    <property type="match status" value="1"/>
</dbReference>
<feature type="compositionally biased region" description="Low complexity" evidence="8">
    <location>
        <begin position="233"/>
        <end position="247"/>
    </location>
</feature>
<feature type="compositionally biased region" description="Acidic residues" evidence="8">
    <location>
        <begin position="27"/>
        <end position="39"/>
    </location>
</feature>
<dbReference type="InterPro" id="IPR034228">
    <property type="entry name" value="Nop6_RRM"/>
</dbReference>
<dbReference type="AlphaFoldDB" id="D5KY31"/>
<feature type="compositionally biased region" description="Polar residues" evidence="8">
    <location>
        <begin position="264"/>
        <end position="286"/>
    </location>
</feature>
<protein>
    <recommendedName>
        <fullName evidence="4">Nucleolar protein 12</fullName>
    </recommendedName>
</protein>
<comment type="function">
    <text evidence="1">Involved in pre-25S rRNA processing.</text>
</comment>
<evidence type="ECO:0000256" key="6">
    <source>
        <dbReference type="ARBA" id="ARBA00023242"/>
    </source>
</evidence>
<evidence type="ECO:0000256" key="8">
    <source>
        <dbReference type="SAM" id="MobiDB-lite"/>
    </source>
</evidence>
<sequence>MSSLSKKQQKAAAFRAKQKGKKPLPEDVPEQDPLVDEEANQVAESSKKRKREEGGDEIVVKSTKGIGKGKAKAGDGWDDEEGKEEAAAAKKKSKKDVKQRFILFVGNLGFKTTRQDIQVHFKPAIDRLAAVRLLTEKPKPGHVGPPKSRGIAFLELENSTELQACLKLHHSILQGRRINVELTAGGGGKGEGRKEKIKERNTRVGDQRQKRAEREAEQAETEGGEARTNGYEAASVPVVDAAAPAVDGESKVKMRGGRRVKARTQPQASQTDSQLPGWKSRSNGTVNRRPQGERPDRRRKFVPTGANAVSVA</sequence>
<accession>D5KY31</accession>
<feature type="region of interest" description="Disordered" evidence="8">
    <location>
        <begin position="1"/>
        <end position="95"/>
    </location>
</feature>
<feature type="domain" description="RRM" evidence="9">
    <location>
        <begin position="101"/>
        <end position="185"/>
    </location>
</feature>
<evidence type="ECO:0000256" key="7">
    <source>
        <dbReference type="PROSITE-ProRule" id="PRU00176"/>
    </source>
</evidence>
<dbReference type="SUPFAM" id="SSF54928">
    <property type="entry name" value="RNA-binding domain, RBD"/>
    <property type="match status" value="1"/>
</dbReference>
<dbReference type="InterPro" id="IPR035979">
    <property type="entry name" value="RBD_domain_sf"/>
</dbReference>
<dbReference type="EMBL" id="GU723631">
    <property type="protein sequence ID" value="ADE10076.1"/>
    <property type="molecule type" value="mRNA"/>
</dbReference>
<feature type="region of interest" description="Disordered" evidence="8">
    <location>
        <begin position="183"/>
        <end position="312"/>
    </location>
</feature>
<evidence type="ECO:0000256" key="4">
    <source>
        <dbReference type="ARBA" id="ARBA00015520"/>
    </source>
</evidence>
<dbReference type="CDD" id="cd12400">
    <property type="entry name" value="RRM_Nop6"/>
    <property type="match status" value="1"/>
</dbReference>
<dbReference type="InterPro" id="IPR000504">
    <property type="entry name" value="RRM_dom"/>
</dbReference>
<dbReference type="PANTHER" id="PTHR23236">
    <property type="entry name" value="EUKARYOTIC TRANSLATION INITIATION FACTOR 4B/4H"/>
    <property type="match status" value="1"/>
</dbReference>
<feature type="compositionally biased region" description="Basic residues" evidence="8">
    <location>
        <begin position="253"/>
        <end position="262"/>
    </location>
</feature>
<dbReference type="InterPro" id="IPR012677">
    <property type="entry name" value="Nucleotide-bd_a/b_plait_sf"/>
</dbReference>
<keyword evidence="6" id="KW-0539">Nucleus</keyword>
<evidence type="ECO:0000259" key="9">
    <source>
        <dbReference type="PROSITE" id="PS50102"/>
    </source>
</evidence>
<dbReference type="Gene3D" id="3.30.70.330">
    <property type="match status" value="1"/>
</dbReference>
<dbReference type="GO" id="GO:0000463">
    <property type="term" value="P:maturation of LSU-rRNA from tricistronic rRNA transcript (SSU-rRNA, 5.8S rRNA, LSU-rRNA)"/>
    <property type="evidence" value="ECO:0007669"/>
    <property type="project" value="TreeGrafter"/>
</dbReference>
<name>D5KY31_9TREE</name>
<evidence type="ECO:0000256" key="1">
    <source>
        <dbReference type="ARBA" id="ARBA00002475"/>
    </source>
</evidence>
<dbReference type="PANTHER" id="PTHR23236:SF25">
    <property type="entry name" value="RNA-BINDING PROTEIN 34"/>
    <property type="match status" value="1"/>
</dbReference>
<evidence type="ECO:0000256" key="2">
    <source>
        <dbReference type="ARBA" id="ARBA00004604"/>
    </source>
</evidence>
<evidence type="ECO:0000313" key="10">
    <source>
        <dbReference type="EMBL" id="ADE10076.1"/>
    </source>
</evidence>
<evidence type="ECO:0000256" key="5">
    <source>
        <dbReference type="ARBA" id="ARBA00022884"/>
    </source>
</evidence>
<dbReference type="FunFam" id="3.30.70.330:FF:000376">
    <property type="entry name" value="Putative RNA binding protein"/>
    <property type="match status" value="1"/>
</dbReference>
<comment type="subcellular location">
    <subcellularLocation>
        <location evidence="2">Nucleus</location>
        <location evidence="2">Nucleolus</location>
    </subcellularLocation>
</comment>
<organism evidence="10">
    <name type="scientific">Tremella fuciformis</name>
    <dbReference type="NCBI Taxonomy" id="64657"/>
    <lineage>
        <taxon>Eukaryota</taxon>
        <taxon>Fungi</taxon>
        <taxon>Dikarya</taxon>
        <taxon>Basidiomycota</taxon>
        <taxon>Agaricomycotina</taxon>
        <taxon>Tremellomycetes</taxon>
        <taxon>Tremellales</taxon>
        <taxon>Tremellaceae</taxon>
        <taxon>Tremella</taxon>
    </lineage>
</organism>
<comment type="similarity">
    <text evidence="3">Belongs to the RRM RBM34 family.</text>
</comment>
<dbReference type="GO" id="GO:0019843">
    <property type="term" value="F:rRNA binding"/>
    <property type="evidence" value="ECO:0007669"/>
    <property type="project" value="TreeGrafter"/>
</dbReference>
<evidence type="ECO:0000256" key="3">
    <source>
        <dbReference type="ARBA" id="ARBA00007077"/>
    </source>
</evidence>
<reference evidence="10" key="1">
    <citation type="submission" date="2010-02" db="EMBL/GenBank/DDBJ databases">
        <authorList>
            <person name="Xie B."/>
            <person name="Huang X."/>
            <person name="Deng Y."/>
        </authorList>
    </citation>
    <scope>NUCLEOTIDE SEQUENCE</scope>
</reference>
<dbReference type="Pfam" id="PF00076">
    <property type="entry name" value="RRM_1"/>
    <property type="match status" value="1"/>
</dbReference>
<proteinExistence type="evidence at transcript level"/>
<dbReference type="PROSITE" id="PS50102">
    <property type="entry name" value="RRM"/>
    <property type="match status" value="1"/>
</dbReference>
<dbReference type="GO" id="GO:0005730">
    <property type="term" value="C:nucleolus"/>
    <property type="evidence" value="ECO:0007669"/>
    <property type="project" value="UniProtKB-SubCell"/>
</dbReference>
<keyword evidence="5 7" id="KW-0694">RNA-binding</keyword>
<feature type="compositionally biased region" description="Basic and acidic residues" evidence="8">
    <location>
        <begin position="190"/>
        <end position="217"/>
    </location>
</feature>